<dbReference type="InterPro" id="IPR029047">
    <property type="entry name" value="HSP70_peptide-bd_sf"/>
</dbReference>
<dbReference type="EMBL" id="KN716513">
    <property type="protein sequence ID" value="KJH43943.1"/>
    <property type="molecule type" value="Genomic_DNA"/>
</dbReference>
<keyword evidence="2" id="KW-0547">Nucleotide-binding</keyword>
<keyword evidence="5" id="KW-0143">Chaperone</keyword>
<comment type="similarity">
    <text evidence="1">Belongs to the heat shock protein 70 family.</text>
</comment>
<dbReference type="FunFam" id="3.90.640.10:FF:000004">
    <property type="entry name" value="Heat shock 70 kDa protein 4"/>
    <property type="match status" value="1"/>
</dbReference>
<dbReference type="Gene3D" id="3.30.420.40">
    <property type="match status" value="2"/>
</dbReference>
<dbReference type="Proteomes" id="UP000053766">
    <property type="component" value="Unassembled WGS sequence"/>
</dbReference>
<dbReference type="OrthoDB" id="10262720at2759"/>
<dbReference type="STRING" id="29172.A0A0D8XH62"/>
<dbReference type="Pfam" id="PF00012">
    <property type="entry name" value="HSP70"/>
    <property type="match status" value="1"/>
</dbReference>
<dbReference type="CDD" id="cd10230">
    <property type="entry name" value="ASKHA_NBD_HSP70_HYOU1"/>
    <property type="match status" value="1"/>
</dbReference>
<keyword evidence="4" id="KW-0067">ATP-binding</keyword>
<accession>A0A0D8XH62</accession>
<evidence type="ECO:0000256" key="2">
    <source>
        <dbReference type="ARBA" id="ARBA00022741"/>
    </source>
</evidence>
<dbReference type="AlphaFoldDB" id="A0A0D8XH62"/>
<sequence length="912" mass="103064">MSHWQVLLAAIIATVCLVITTDAALAAMSIDLGSEFIKIGLVKPGVPMEIVLNKESRRKTPHVLVIKNGERLFAEAAAAVATKYPSSAYWYILSLLAKKRGDPNIELYKTRFPFSSFRFDESRNTVVFPSDNETYNVESLLAMILWSARKTTEAFAGQAVKDVVITVPIFFNQAERRALVAAANIAGLNLLQLLNDGSAAALNYGVFRRKEITEKPQTMMIYDMGASKTTATIVEYVLEADKSSRVSKVLNPVVRTIGVGYDRYLGGFEITLKLAKHLENIFRDTVKTTTDITTNARSMAKLLKEAERVKQVLSANKYHFAQIESLHEDENFRAKVTRDELEEMIADMEPRVLQPIKSALAMAGKSIEEVDQFVLMGAGTRVPKIQDFLKTILKEKEIGRFLNTDEAIALGAVYQAAELSKSFKVLPFSVKELIIFPIQVKFISKMEDGSLKEATRHIFGYKSHYPTSNKIITFQSYKDDFEVVLGYDIPGQHSDDQQSTVESTELALVSIHGLGASIVNNGSCEECEVKGVKTTFAIDLSGIVSVPKSEFLVEKKPSEEEIATYQEALKQYQAEKILLEEKEVEEKKKEIEVENVVENGESERKQKLNASTDFISGQNNTTENDLNAQNEISIDPNSSDSQTSETSKIKNGTIREREKKKRLVPPIEPRTQMLKIRLNTTVIFKDIKDLTYEQIESARKILSEFEHAENTKHKREEAMNALETLVYDLAIKIEDDEGLAEYMTVDEKNKISVELKRLRSWIEDEVNLNTAADEFIANTAVLEKLTASSYYRKNEREVFSNLINSTADWWKEKNTSYVKQPKYEDPIFTTVEIATKIRDLDRELKYLLNKMKNFKPKMSVDSKKEEKSNKDEDPSTPTNDSHNEMNKEGLFNETGMDNSMGEVKQEHDPSEL</sequence>
<dbReference type="InterPro" id="IPR013126">
    <property type="entry name" value="Hsp_70_fam"/>
</dbReference>
<feature type="compositionally biased region" description="Basic and acidic residues" evidence="7">
    <location>
        <begin position="858"/>
        <end position="873"/>
    </location>
</feature>
<dbReference type="PANTHER" id="PTHR45639">
    <property type="entry name" value="HSC70CB, ISOFORM G-RELATED"/>
    <property type="match status" value="1"/>
</dbReference>
<evidence type="ECO:0000256" key="3">
    <source>
        <dbReference type="ARBA" id="ARBA00022824"/>
    </source>
</evidence>
<dbReference type="InterPro" id="IPR029048">
    <property type="entry name" value="HSP70_C_sf"/>
</dbReference>
<evidence type="ECO:0000256" key="1">
    <source>
        <dbReference type="ARBA" id="ARBA00007381"/>
    </source>
</evidence>
<dbReference type="Gene3D" id="1.20.1270.10">
    <property type="match status" value="1"/>
</dbReference>
<feature type="compositionally biased region" description="Basic and acidic residues" evidence="7">
    <location>
        <begin position="903"/>
        <end position="912"/>
    </location>
</feature>
<reference evidence="10" key="2">
    <citation type="journal article" date="2016" name="Sci. Rep.">
        <title>Dictyocaulus viviparus genome, variome and transcriptome elucidate lungworm biology and support future intervention.</title>
        <authorList>
            <person name="McNulty S.N."/>
            <person name="Strube C."/>
            <person name="Rosa B.A."/>
            <person name="Martin J.C."/>
            <person name="Tyagi R."/>
            <person name="Choi Y.J."/>
            <person name="Wang Q."/>
            <person name="Hallsworth Pepin K."/>
            <person name="Zhang X."/>
            <person name="Ozersky P."/>
            <person name="Wilson R.K."/>
            <person name="Sternberg P.W."/>
            <person name="Gasser R.B."/>
            <person name="Mitreva M."/>
        </authorList>
    </citation>
    <scope>NUCLEOTIDE SEQUENCE [LARGE SCALE GENOMIC DNA]</scope>
    <source>
        <strain evidence="10">HannoverDv2000</strain>
    </source>
</reference>
<dbReference type="Gene3D" id="2.60.34.10">
    <property type="entry name" value="Substrate Binding Domain Of DNAk, Chain A, domain 1"/>
    <property type="match status" value="1"/>
</dbReference>
<proteinExistence type="inferred from homology"/>
<protein>
    <recommendedName>
        <fullName evidence="6">Hypoxia up-regulated protein 1</fullName>
    </recommendedName>
</protein>
<evidence type="ECO:0000256" key="4">
    <source>
        <dbReference type="ARBA" id="ARBA00022840"/>
    </source>
</evidence>
<feature type="region of interest" description="Disordered" evidence="7">
    <location>
        <begin position="858"/>
        <end position="912"/>
    </location>
</feature>
<evidence type="ECO:0000256" key="6">
    <source>
        <dbReference type="ARBA" id="ARBA00040503"/>
    </source>
</evidence>
<name>A0A0D8XH62_DICVI</name>
<dbReference type="InterPro" id="IPR043129">
    <property type="entry name" value="ATPase_NBD"/>
</dbReference>
<dbReference type="SUPFAM" id="SSF100934">
    <property type="entry name" value="Heat shock protein 70kD (HSP70), C-terminal subdomain"/>
    <property type="match status" value="1"/>
</dbReference>
<evidence type="ECO:0000256" key="8">
    <source>
        <dbReference type="SAM" id="SignalP"/>
    </source>
</evidence>
<gene>
    <name evidence="9" type="ORF">DICVIV_10027</name>
</gene>
<evidence type="ECO:0000313" key="9">
    <source>
        <dbReference type="EMBL" id="KJH43943.1"/>
    </source>
</evidence>
<feature type="region of interest" description="Disordered" evidence="7">
    <location>
        <begin position="598"/>
        <end position="662"/>
    </location>
</feature>
<organism evidence="9 10">
    <name type="scientific">Dictyocaulus viviparus</name>
    <name type="common">Bovine lungworm</name>
    <dbReference type="NCBI Taxonomy" id="29172"/>
    <lineage>
        <taxon>Eukaryota</taxon>
        <taxon>Metazoa</taxon>
        <taxon>Ecdysozoa</taxon>
        <taxon>Nematoda</taxon>
        <taxon>Chromadorea</taxon>
        <taxon>Rhabditida</taxon>
        <taxon>Rhabditina</taxon>
        <taxon>Rhabditomorpha</taxon>
        <taxon>Strongyloidea</taxon>
        <taxon>Metastrongylidae</taxon>
        <taxon>Dictyocaulus</taxon>
    </lineage>
</organism>
<reference evidence="9 10" key="1">
    <citation type="submission" date="2013-11" db="EMBL/GenBank/DDBJ databases">
        <title>Draft genome of the bovine lungworm Dictyocaulus viviparus.</title>
        <authorList>
            <person name="Mitreva M."/>
        </authorList>
    </citation>
    <scope>NUCLEOTIDE SEQUENCE [LARGE SCALE GENOMIC DNA]</scope>
    <source>
        <strain evidence="9 10">HannoverDv2000</strain>
    </source>
</reference>
<keyword evidence="3" id="KW-0256">Endoplasmic reticulum</keyword>
<dbReference type="SUPFAM" id="SSF53067">
    <property type="entry name" value="Actin-like ATPase domain"/>
    <property type="match status" value="2"/>
</dbReference>
<feature type="compositionally biased region" description="Polar residues" evidence="7">
    <location>
        <begin position="608"/>
        <end position="650"/>
    </location>
</feature>
<dbReference type="GO" id="GO:0034663">
    <property type="term" value="C:endoplasmic reticulum chaperone complex"/>
    <property type="evidence" value="ECO:0007669"/>
    <property type="project" value="TreeGrafter"/>
</dbReference>
<dbReference type="Gene3D" id="3.30.30.30">
    <property type="match status" value="1"/>
</dbReference>
<feature type="chain" id="PRO_5002335831" description="Hypoxia up-regulated protein 1" evidence="8">
    <location>
        <begin position="24"/>
        <end position="912"/>
    </location>
</feature>
<evidence type="ECO:0000313" key="10">
    <source>
        <dbReference type="Proteomes" id="UP000053766"/>
    </source>
</evidence>
<dbReference type="Gene3D" id="3.90.640.10">
    <property type="entry name" value="Actin, Chain A, domain 4"/>
    <property type="match status" value="1"/>
</dbReference>
<dbReference type="GO" id="GO:0140662">
    <property type="term" value="F:ATP-dependent protein folding chaperone"/>
    <property type="evidence" value="ECO:0007669"/>
    <property type="project" value="InterPro"/>
</dbReference>
<dbReference type="PRINTS" id="PR00301">
    <property type="entry name" value="HEATSHOCK70"/>
</dbReference>
<dbReference type="GO" id="GO:0005524">
    <property type="term" value="F:ATP binding"/>
    <property type="evidence" value="ECO:0007669"/>
    <property type="project" value="UniProtKB-KW"/>
</dbReference>
<dbReference type="GO" id="GO:0030968">
    <property type="term" value="P:endoplasmic reticulum unfolded protein response"/>
    <property type="evidence" value="ECO:0007669"/>
    <property type="project" value="TreeGrafter"/>
</dbReference>
<dbReference type="PANTHER" id="PTHR45639:SF3">
    <property type="entry name" value="HYPOXIA UP-REGULATED PROTEIN 1"/>
    <property type="match status" value="1"/>
</dbReference>
<evidence type="ECO:0000256" key="5">
    <source>
        <dbReference type="ARBA" id="ARBA00023186"/>
    </source>
</evidence>
<keyword evidence="8" id="KW-0732">Signal</keyword>
<keyword evidence="10" id="KW-1185">Reference proteome</keyword>
<feature type="signal peptide" evidence="8">
    <location>
        <begin position="1"/>
        <end position="23"/>
    </location>
</feature>
<evidence type="ECO:0000256" key="7">
    <source>
        <dbReference type="SAM" id="MobiDB-lite"/>
    </source>
</evidence>